<reference evidence="1" key="1">
    <citation type="submission" date="2020-11" db="EMBL/GenBank/DDBJ databases">
        <authorList>
            <consortium name="DOE Joint Genome Institute"/>
            <person name="Ahrendt S."/>
            <person name="Riley R."/>
            <person name="Andreopoulos W."/>
            <person name="Labutti K."/>
            <person name="Pangilinan J."/>
            <person name="Ruiz-Duenas F.J."/>
            <person name="Barrasa J.M."/>
            <person name="Sanchez-Garcia M."/>
            <person name="Camarero S."/>
            <person name="Miyauchi S."/>
            <person name="Serrano A."/>
            <person name="Linde D."/>
            <person name="Babiker R."/>
            <person name="Drula E."/>
            <person name="Ayuso-Fernandez I."/>
            <person name="Pacheco R."/>
            <person name="Padilla G."/>
            <person name="Ferreira P."/>
            <person name="Barriuso J."/>
            <person name="Kellner H."/>
            <person name="Castanera R."/>
            <person name="Alfaro M."/>
            <person name="Ramirez L."/>
            <person name="Pisabarro A.G."/>
            <person name="Kuo A."/>
            <person name="Tritt A."/>
            <person name="Lipzen A."/>
            <person name="He G."/>
            <person name="Yan M."/>
            <person name="Ng V."/>
            <person name="Cullen D."/>
            <person name="Martin F."/>
            <person name="Rosso M.-N."/>
            <person name="Henrissat B."/>
            <person name="Hibbett D."/>
            <person name="Martinez A.T."/>
            <person name="Grigoriev I.V."/>
        </authorList>
    </citation>
    <scope>NUCLEOTIDE SEQUENCE</scope>
    <source>
        <strain evidence="1">CIRM-BRFM 674</strain>
    </source>
</reference>
<dbReference type="Proteomes" id="UP000807469">
    <property type="component" value="Unassembled WGS sequence"/>
</dbReference>
<proteinExistence type="predicted"/>
<sequence>MSAKDTVVTFDPSQYEHLPLEFQPPQDGGPGYLLGKPALLSILPVARLPKGLLPKRGLRLQPPRFHYGWAYREKELFEMAKRCGFLVVPPDMPMELRYMDDLATQDELGRLLREQLGIHSCTPKLYVAFSRDSSLCISLTTNYKTGNRPPPQDDVQAIQDFLGIEQPPAWFVDAEGYGKWQIFRI</sequence>
<name>A0A9P5ZF59_9AGAR</name>
<keyword evidence="2" id="KW-1185">Reference proteome</keyword>
<evidence type="ECO:0000313" key="2">
    <source>
        <dbReference type="Proteomes" id="UP000807469"/>
    </source>
</evidence>
<protein>
    <submittedName>
        <fullName evidence="1">Uncharacterized protein</fullName>
    </submittedName>
</protein>
<gene>
    <name evidence="1" type="ORF">BDN70DRAFT_872017</name>
</gene>
<organism evidence="1 2">
    <name type="scientific">Pholiota conissans</name>
    <dbReference type="NCBI Taxonomy" id="109636"/>
    <lineage>
        <taxon>Eukaryota</taxon>
        <taxon>Fungi</taxon>
        <taxon>Dikarya</taxon>
        <taxon>Basidiomycota</taxon>
        <taxon>Agaricomycotina</taxon>
        <taxon>Agaricomycetes</taxon>
        <taxon>Agaricomycetidae</taxon>
        <taxon>Agaricales</taxon>
        <taxon>Agaricineae</taxon>
        <taxon>Strophariaceae</taxon>
        <taxon>Pholiota</taxon>
    </lineage>
</organism>
<evidence type="ECO:0000313" key="1">
    <source>
        <dbReference type="EMBL" id="KAF9484771.1"/>
    </source>
</evidence>
<dbReference type="OrthoDB" id="2996761at2759"/>
<accession>A0A9P5ZF59</accession>
<dbReference type="AlphaFoldDB" id="A0A9P5ZF59"/>
<comment type="caution">
    <text evidence="1">The sequence shown here is derived from an EMBL/GenBank/DDBJ whole genome shotgun (WGS) entry which is preliminary data.</text>
</comment>
<dbReference type="EMBL" id="MU155140">
    <property type="protein sequence ID" value="KAF9484771.1"/>
    <property type="molecule type" value="Genomic_DNA"/>
</dbReference>